<organism evidence="3 4">
    <name type="scientific">Streptomyces eurocidicus</name>
    <name type="common">Streptoverticillium eurocidicus</name>
    <dbReference type="NCBI Taxonomy" id="66423"/>
    <lineage>
        <taxon>Bacteria</taxon>
        <taxon>Bacillati</taxon>
        <taxon>Actinomycetota</taxon>
        <taxon>Actinomycetes</taxon>
        <taxon>Kitasatosporales</taxon>
        <taxon>Streptomycetaceae</taxon>
        <taxon>Streptomyces</taxon>
    </lineage>
</organism>
<name>A0A7W8BE73_STREU</name>
<dbReference type="AlphaFoldDB" id="A0A7W8BE73"/>
<accession>A0A7W8BE73</accession>
<dbReference type="RefSeq" id="WP_146045461.1">
    <property type="nucleotide sequence ID" value="NZ_JACHJF010000020.1"/>
</dbReference>
<dbReference type="PROSITE" id="PS51257">
    <property type="entry name" value="PROKAR_LIPOPROTEIN"/>
    <property type="match status" value="1"/>
</dbReference>
<evidence type="ECO:0000259" key="2">
    <source>
        <dbReference type="Pfam" id="PF20568"/>
    </source>
</evidence>
<feature type="compositionally biased region" description="Low complexity" evidence="1">
    <location>
        <begin position="267"/>
        <end position="279"/>
    </location>
</feature>
<protein>
    <recommendedName>
        <fullName evidence="2">DUF6777 domain-containing protein</fullName>
    </recommendedName>
</protein>
<feature type="compositionally biased region" description="Pro residues" evidence="1">
    <location>
        <begin position="435"/>
        <end position="445"/>
    </location>
</feature>
<feature type="compositionally biased region" description="Gly residues" evidence="1">
    <location>
        <begin position="280"/>
        <end position="304"/>
    </location>
</feature>
<proteinExistence type="predicted"/>
<dbReference type="EMBL" id="JACHJF010000020">
    <property type="protein sequence ID" value="MBB5121735.1"/>
    <property type="molecule type" value="Genomic_DNA"/>
</dbReference>
<sequence>MRMVTVRTVSLVTVTALLGGIGAAGCTKQQRVKAVELVLEAAGTIGVDPFLKHPDVDVKGVNSPSHGGGTVAVDDRGAFGGTRGTTHCDKSLLIKGITQDPAKARAWAGVHNIDPSRISAYINGLTEVNLEYDTLVKNHNYQGDGQIRGYLSVLQKGVVVLNDPLTGPAVKCNCGNPLLSPDRAVDLKSVTYKGERWQTFTSVEITVIAPRPKEKGPVKKVQLVDPFESGKAFDRTVGTDGEKDSKEFAWEPPPRPVPSKEPTVIVPPGVSAGPSSPGSAGPGSAGPGSSGPGSGGPGSSGPGSSGPSKGGESSTDPFPPGQGASASPGRPSGEPKPPSGGSKQRPEDPKNPSGGAKQPSGNAQQPSGGSKQPPSDPPKQPSVDPPKQHQADPPKQPPAEPKQPPTGPKQPQTEPKQPQPEPKQPQTEPKQPAQPKQPPAGPQQPPAEQKPAPDGPKQPTGSS</sequence>
<feature type="compositionally biased region" description="Pro residues" evidence="1">
    <location>
        <begin position="374"/>
        <end position="384"/>
    </location>
</feature>
<dbReference type="InterPro" id="IPR046704">
    <property type="entry name" value="DUF6777"/>
</dbReference>
<gene>
    <name evidence="3" type="ORF">FHS36_005204</name>
</gene>
<comment type="caution">
    <text evidence="3">The sequence shown here is derived from an EMBL/GenBank/DDBJ whole genome shotgun (WGS) entry which is preliminary data.</text>
</comment>
<feature type="compositionally biased region" description="Pro residues" evidence="1">
    <location>
        <begin position="394"/>
        <end position="408"/>
    </location>
</feature>
<feature type="region of interest" description="Disordered" evidence="1">
    <location>
        <begin position="231"/>
        <end position="463"/>
    </location>
</feature>
<evidence type="ECO:0000256" key="1">
    <source>
        <dbReference type="SAM" id="MobiDB-lite"/>
    </source>
</evidence>
<feature type="compositionally biased region" description="Low complexity" evidence="1">
    <location>
        <begin position="364"/>
        <end position="373"/>
    </location>
</feature>
<feature type="compositionally biased region" description="Basic and acidic residues" evidence="1">
    <location>
        <begin position="240"/>
        <end position="249"/>
    </location>
</feature>
<dbReference type="Proteomes" id="UP000528608">
    <property type="component" value="Unassembled WGS sequence"/>
</dbReference>
<dbReference type="PRINTS" id="PR01217">
    <property type="entry name" value="PRICHEXTENSN"/>
</dbReference>
<dbReference type="Pfam" id="PF20568">
    <property type="entry name" value="DUF6777"/>
    <property type="match status" value="1"/>
</dbReference>
<evidence type="ECO:0000313" key="3">
    <source>
        <dbReference type="EMBL" id="MBB5121735.1"/>
    </source>
</evidence>
<feature type="domain" description="DUF6777" evidence="2">
    <location>
        <begin position="71"/>
        <end position="237"/>
    </location>
</feature>
<feature type="compositionally biased region" description="Low complexity" evidence="1">
    <location>
        <begin position="424"/>
        <end position="434"/>
    </location>
</feature>
<reference evidence="3 4" key="1">
    <citation type="submission" date="2020-08" db="EMBL/GenBank/DDBJ databases">
        <title>Genomic Encyclopedia of Type Strains, Phase III (KMG-III): the genomes of soil and plant-associated and newly described type strains.</title>
        <authorList>
            <person name="Whitman W."/>
        </authorList>
    </citation>
    <scope>NUCLEOTIDE SEQUENCE [LARGE SCALE GENOMIC DNA]</scope>
    <source>
        <strain evidence="3 4">CECT 3259</strain>
    </source>
</reference>
<evidence type="ECO:0000313" key="4">
    <source>
        <dbReference type="Proteomes" id="UP000528608"/>
    </source>
</evidence>
<dbReference type="OrthoDB" id="4655582at2"/>
<feature type="compositionally biased region" description="Low complexity" evidence="1">
    <location>
        <begin position="305"/>
        <end position="314"/>
    </location>
</feature>